<dbReference type="EC" id="2.1.1.72" evidence="2"/>
<keyword evidence="12" id="KW-1185">Reference proteome</keyword>
<evidence type="ECO:0000313" key="12">
    <source>
        <dbReference type="Proteomes" id="UP000618931"/>
    </source>
</evidence>
<protein>
    <recommendedName>
        <fullName evidence="2">site-specific DNA-methyltransferase (adenine-specific)</fullName>
        <ecNumber evidence="2">2.1.1.72</ecNumber>
    </recommendedName>
</protein>
<keyword evidence="3 11" id="KW-0489">Methyltransferase</keyword>
<evidence type="ECO:0000256" key="2">
    <source>
        <dbReference type="ARBA" id="ARBA00011900"/>
    </source>
</evidence>
<dbReference type="InterPro" id="IPR002052">
    <property type="entry name" value="DNA_methylase_N6_adenine_CS"/>
</dbReference>
<dbReference type="PANTHER" id="PTHR33841:SF1">
    <property type="entry name" value="DNA METHYLTRANSFERASE A"/>
    <property type="match status" value="1"/>
</dbReference>
<comment type="similarity">
    <text evidence="1">Belongs to the N(4)/N(6)-methyltransferase family.</text>
</comment>
<dbReference type="Gene3D" id="3.40.50.150">
    <property type="entry name" value="Vaccinia Virus protein VP39"/>
    <property type="match status" value="1"/>
</dbReference>
<sequence length="1019" mass="116447">MSRQAVQRYQNEIAQLIQYGGSTKETAIRGAFQSLLNEYCRQKDFLLVPELDYLTPKGKRVAPDGTVKDALRLSWGYWEAKDTDDDLNEEIQKKFAKGYPQDNILFEDSRTLVLIQAGSETGRVLLDDDAATDLLLTQFLNYERPEVRTFRRAIEQFRQDLPGVVESLRKVIEAAEKTNVTFKTKLASFVALGQDSINPDFGASEAREMMIQHILTEDIFNRVFDETQFHRENNIAHELEQVINTFFTGPTRRDTLERIRPFFDVINAQASGIASHKEKQKFLKVVYENFYKAYNPKGADRLGIVYTPNEVVRFMIESTEYLTEKHFDKLLGDKGVEILDPATGTGTFITELLEYLPKKTLAHKYAHELYANEVAILPYYIANLNIEYTYKQKMGEYAEFHNICFVDTLDNVGFQKTRRGQLGLSFGLGLENAQRIKRQNEREISVIIGNPPYNANQQNENDNNKNRTYREVDKRIKDTYIARSTAQKTKLYDMYARFFRWASDRLADKGVLTFITNSSFIHSRTFDGFRKSVAEEFSDIYLVDLGGDVRANPKLSGTKHNVFGIQTGVAMAFFIKQPKRKNQPAKIHYAGRPDMETAADKLTFLHETKFKNVDFDRIKPDAKGNWLGQTDNDWESLVPLIDKETKGAKSIAGERALFRRYSTGMSTNRDEWVVGITPESVAAKMQRFIEGYSKQLKGEFDGTIKWSRNLKVRFAKGEKEDFSEGRILPLNYRPFVKRFVYRSQIFVDESGLFGKSYANNQPIICLGAGNATKPFQVLATSSFTDLHFTGDSQLVPLFLNNANGDKQPNITAWGLSQFRTHYGNASISGEQIFHYAYAVLHDPHYRAAYAQNLKRDFPRLPFYPEFDAWATAGKQLLMLHLNYEKTQLLSGLKTYTPPHPPAPPRTPPHPPGERAAKTRLKADHFSGAILYNDTPLLTGIPADAWRYRLGNRSALEWVLDQYKERTPKDPTIRAHFDTYRFADYAAHVADLLARVCTVSVETMEIVDALAAQSPLRPGM</sequence>
<dbReference type="InterPro" id="IPR053980">
    <property type="entry name" value="ISP_coupler"/>
</dbReference>
<comment type="catalytic activity">
    <reaction evidence="6">
        <text>a 2'-deoxyadenosine in DNA + S-adenosyl-L-methionine = an N(6)-methyl-2'-deoxyadenosine in DNA + S-adenosyl-L-homocysteine + H(+)</text>
        <dbReference type="Rhea" id="RHEA:15197"/>
        <dbReference type="Rhea" id="RHEA-COMP:12418"/>
        <dbReference type="Rhea" id="RHEA-COMP:12419"/>
        <dbReference type="ChEBI" id="CHEBI:15378"/>
        <dbReference type="ChEBI" id="CHEBI:57856"/>
        <dbReference type="ChEBI" id="CHEBI:59789"/>
        <dbReference type="ChEBI" id="CHEBI:90615"/>
        <dbReference type="ChEBI" id="CHEBI:90616"/>
        <dbReference type="EC" id="2.1.1.72"/>
    </reaction>
</comment>
<evidence type="ECO:0000259" key="9">
    <source>
        <dbReference type="Pfam" id="PF18135"/>
    </source>
</evidence>
<evidence type="ECO:0000256" key="3">
    <source>
        <dbReference type="ARBA" id="ARBA00022603"/>
    </source>
</evidence>
<dbReference type="GO" id="GO:0008168">
    <property type="term" value="F:methyltransferase activity"/>
    <property type="evidence" value="ECO:0007669"/>
    <property type="project" value="UniProtKB-KW"/>
</dbReference>
<gene>
    <name evidence="11" type="ORF">I2H31_04925</name>
</gene>
<evidence type="ECO:0000256" key="1">
    <source>
        <dbReference type="ARBA" id="ARBA00006594"/>
    </source>
</evidence>
<feature type="domain" description="Type ISP restriction-modification enzyme coupler" evidence="10">
    <location>
        <begin position="155"/>
        <end position="277"/>
    </location>
</feature>
<dbReference type="Pfam" id="PF18135">
    <property type="entry name" value="Type_ISP_C"/>
    <property type="match status" value="1"/>
</dbReference>
<feature type="domain" description="DNA methylase adenine-specific" evidence="8">
    <location>
        <begin position="283"/>
        <end position="472"/>
    </location>
</feature>
<dbReference type="InterPro" id="IPR050953">
    <property type="entry name" value="N4_N6_ade-DNA_methylase"/>
</dbReference>
<proteinExistence type="inferred from homology"/>
<dbReference type="PRINTS" id="PR00507">
    <property type="entry name" value="N12N6MTFRASE"/>
</dbReference>
<dbReference type="EMBL" id="JADQDM010000002">
    <property type="protein sequence ID" value="MBF9220438.1"/>
    <property type="molecule type" value="Genomic_DNA"/>
</dbReference>
<dbReference type="PROSITE" id="PS00092">
    <property type="entry name" value="N6_MTASE"/>
    <property type="match status" value="1"/>
</dbReference>
<feature type="compositionally biased region" description="Pro residues" evidence="7">
    <location>
        <begin position="897"/>
        <end position="910"/>
    </location>
</feature>
<reference evidence="11 12" key="1">
    <citation type="submission" date="2020-11" db="EMBL/GenBank/DDBJ databases">
        <authorList>
            <person name="Kim M.K."/>
        </authorList>
    </citation>
    <scope>NUCLEOTIDE SEQUENCE [LARGE SCALE GENOMIC DNA]</scope>
    <source>
        <strain evidence="11 12">BT662</strain>
    </source>
</reference>
<accession>A0ABS0I137</accession>
<dbReference type="GO" id="GO:0032259">
    <property type="term" value="P:methylation"/>
    <property type="evidence" value="ECO:0007669"/>
    <property type="project" value="UniProtKB-KW"/>
</dbReference>
<evidence type="ECO:0000256" key="6">
    <source>
        <dbReference type="ARBA" id="ARBA00047942"/>
    </source>
</evidence>
<dbReference type="InterPro" id="IPR029063">
    <property type="entry name" value="SAM-dependent_MTases_sf"/>
</dbReference>
<evidence type="ECO:0000256" key="7">
    <source>
        <dbReference type="SAM" id="MobiDB-lite"/>
    </source>
</evidence>
<evidence type="ECO:0000256" key="5">
    <source>
        <dbReference type="ARBA" id="ARBA00022747"/>
    </source>
</evidence>
<keyword evidence="4" id="KW-0808">Transferase</keyword>
<evidence type="ECO:0000259" key="8">
    <source>
        <dbReference type="Pfam" id="PF02384"/>
    </source>
</evidence>
<dbReference type="InterPro" id="IPR003356">
    <property type="entry name" value="DNA_methylase_A-5"/>
</dbReference>
<name>A0ABS0I137_9BACT</name>
<evidence type="ECO:0000256" key="4">
    <source>
        <dbReference type="ARBA" id="ARBA00022679"/>
    </source>
</evidence>
<feature type="domain" description="Type ISP restriction-modification enzyme LLaBIII C-terminal specificity" evidence="9">
    <location>
        <begin position="657"/>
        <end position="988"/>
    </location>
</feature>
<dbReference type="Proteomes" id="UP000618931">
    <property type="component" value="Unassembled WGS sequence"/>
</dbReference>
<comment type="caution">
    <text evidence="11">The sequence shown here is derived from an EMBL/GenBank/DDBJ whole genome shotgun (WGS) entry which is preliminary data.</text>
</comment>
<dbReference type="PANTHER" id="PTHR33841">
    <property type="entry name" value="DNA METHYLTRANSFERASE YEEA-RELATED"/>
    <property type="match status" value="1"/>
</dbReference>
<dbReference type="Pfam" id="PF02384">
    <property type="entry name" value="N6_Mtase"/>
    <property type="match status" value="1"/>
</dbReference>
<feature type="region of interest" description="Disordered" evidence="7">
    <location>
        <begin position="894"/>
        <end position="915"/>
    </location>
</feature>
<dbReference type="SUPFAM" id="SSF53335">
    <property type="entry name" value="S-adenosyl-L-methionine-dependent methyltransferases"/>
    <property type="match status" value="1"/>
</dbReference>
<dbReference type="Pfam" id="PF22240">
    <property type="entry name" value="ISP_coupler"/>
    <property type="match status" value="1"/>
</dbReference>
<keyword evidence="5" id="KW-0680">Restriction system</keyword>
<evidence type="ECO:0000313" key="11">
    <source>
        <dbReference type="EMBL" id="MBF9220438.1"/>
    </source>
</evidence>
<evidence type="ECO:0000259" key="10">
    <source>
        <dbReference type="Pfam" id="PF22240"/>
    </source>
</evidence>
<dbReference type="InterPro" id="IPR041635">
    <property type="entry name" value="Type_ISP_LLaBIII_C"/>
</dbReference>
<organism evidence="11 12">
    <name type="scientific">Hymenobacter ruricola</name>
    <dbReference type="NCBI Taxonomy" id="2791023"/>
    <lineage>
        <taxon>Bacteria</taxon>
        <taxon>Pseudomonadati</taxon>
        <taxon>Bacteroidota</taxon>
        <taxon>Cytophagia</taxon>
        <taxon>Cytophagales</taxon>
        <taxon>Hymenobacteraceae</taxon>
        <taxon>Hymenobacter</taxon>
    </lineage>
</organism>
<dbReference type="RefSeq" id="WP_196291894.1">
    <property type="nucleotide sequence ID" value="NZ_JADQDM010000002.1"/>
</dbReference>